<dbReference type="InterPro" id="IPR012340">
    <property type="entry name" value="NA-bd_OB-fold"/>
</dbReference>
<dbReference type="Pfam" id="PF01796">
    <property type="entry name" value="OB_ChsH2_C"/>
    <property type="match status" value="1"/>
</dbReference>
<reference evidence="3 4" key="1">
    <citation type="submission" date="2024-09" db="EMBL/GenBank/DDBJ databases">
        <authorList>
            <person name="Sun Q."/>
            <person name="Mori K."/>
        </authorList>
    </citation>
    <scope>NUCLEOTIDE SEQUENCE [LARGE SCALE GENOMIC DNA]</scope>
    <source>
        <strain evidence="3 4">JCM 3324</strain>
    </source>
</reference>
<dbReference type="InterPro" id="IPR022002">
    <property type="entry name" value="ChsH2_Znr"/>
</dbReference>
<protein>
    <submittedName>
        <fullName evidence="3">Zn-ribbon domain-containing OB-fold protein</fullName>
    </submittedName>
</protein>
<feature type="domain" description="ChsH2 rubredoxin-like zinc ribbon" evidence="2">
    <location>
        <begin position="16"/>
        <end position="51"/>
    </location>
</feature>
<proteinExistence type="predicted"/>
<dbReference type="SUPFAM" id="SSF50249">
    <property type="entry name" value="Nucleic acid-binding proteins"/>
    <property type="match status" value="1"/>
</dbReference>
<dbReference type="Pfam" id="PF12172">
    <property type="entry name" value="zf-ChsH2"/>
    <property type="match status" value="1"/>
</dbReference>
<comment type="caution">
    <text evidence="3">The sequence shown here is derived from an EMBL/GenBank/DDBJ whole genome shotgun (WGS) entry which is preliminary data.</text>
</comment>
<dbReference type="EMBL" id="JBHMCF010000020">
    <property type="protein sequence ID" value="MFB9472060.1"/>
    <property type="molecule type" value="Genomic_DNA"/>
</dbReference>
<dbReference type="InterPro" id="IPR002878">
    <property type="entry name" value="ChsH2_C"/>
</dbReference>
<evidence type="ECO:0000259" key="1">
    <source>
        <dbReference type="Pfam" id="PF01796"/>
    </source>
</evidence>
<keyword evidence="4" id="KW-1185">Reference proteome</keyword>
<evidence type="ECO:0000259" key="2">
    <source>
        <dbReference type="Pfam" id="PF12172"/>
    </source>
</evidence>
<evidence type="ECO:0000313" key="4">
    <source>
        <dbReference type="Proteomes" id="UP001589568"/>
    </source>
</evidence>
<dbReference type="Proteomes" id="UP001589568">
    <property type="component" value="Unassembled WGS sequence"/>
</dbReference>
<evidence type="ECO:0000313" key="3">
    <source>
        <dbReference type="EMBL" id="MFB9472060.1"/>
    </source>
</evidence>
<sequence length="146" mass="16012">MTGYLPQPDRDSAPWWERLAERRFAVQECCSCGALRFPPRAFCAACRTEEWRWREVAPEGTVESWIVSRQPFVPGRRDPYLVVMVRLAAVPGCLVYGNWRAPRPPVPWEPVTGEYVEVAAGVTLLNWAPAGDGSGPGTGAAAGTAP</sequence>
<organism evidence="3 4">
    <name type="scientific">Nonomuraea salmonea</name>
    <dbReference type="NCBI Taxonomy" id="46181"/>
    <lineage>
        <taxon>Bacteria</taxon>
        <taxon>Bacillati</taxon>
        <taxon>Actinomycetota</taxon>
        <taxon>Actinomycetes</taxon>
        <taxon>Streptosporangiales</taxon>
        <taxon>Streptosporangiaceae</taxon>
        <taxon>Nonomuraea</taxon>
    </lineage>
</organism>
<dbReference type="RefSeq" id="WP_345398550.1">
    <property type="nucleotide sequence ID" value="NZ_BAAAXS010000001.1"/>
</dbReference>
<accession>A0ABV5NP36</accession>
<dbReference type="Gene3D" id="6.10.30.10">
    <property type="match status" value="1"/>
</dbReference>
<dbReference type="InterPro" id="IPR052513">
    <property type="entry name" value="Thioester_dehydratase-like"/>
</dbReference>
<name>A0ABV5NP36_9ACTN</name>
<dbReference type="PANTHER" id="PTHR34075">
    <property type="entry name" value="BLR3430 PROTEIN"/>
    <property type="match status" value="1"/>
</dbReference>
<gene>
    <name evidence="3" type="ORF">ACFFR3_21305</name>
</gene>
<dbReference type="PANTHER" id="PTHR34075:SF5">
    <property type="entry name" value="BLR3430 PROTEIN"/>
    <property type="match status" value="1"/>
</dbReference>
<feature type="domain" description="ChsH2 C-terminal OB-fold" evidence="1">
    <location>
        <begin position="53"/>
        <end position="92"/>
    </location>
</feature>